<evidence type="ECO:0000256" key="1">
    <source>
        <dbReference type="ARBA" id="ARBA00022490"/>
    </source>
</evidence>
<dbReference type="HAMAP" id="MF_00420">
    <property type="entry name" value="PurL_2"/>
    <property type="match status" value="1"/>
</dbReference>
<gene>
    <name evidence="8" type="primary">purL</name>
    <name evidence="12" type="ORF">NEF87_004564</name>
</gene>
<comment type="subunit">
    <text evidence="8">Monomer. Part of the FGAM synthase complex composed of 1 PurL, 1 PurQ and 2 PurS subunits.</text>
</comment>
<feature type="binding site" evidence="8">
    <location>
        <position position="765"/>
    </location>
    <ligand>
        <name>ATP</name>
        <dbReference type="ChEBI" id="CHEBI:30616"/>
    </ligand>
</feature>
<dbReference type="CDD" id="cd02204">
    <property type="entry name" value="PurL_repeat2"/>
    <property type="match status" value="1"/>
</dbReference>
<comment type="catalytic activity">
    <reaction evidence="8">
        <text>N(2)-formyl-N(1)-(5-phospho-beta-D-ribosyl)glycinamide + L-glutamine + ATP + H2O = 2-formamido-N(1)-(5-O-phospho-beta-D-ribosyl)acetamidine + L-glutamate + ADP + phosphate + H(+)</text>
        <dbReference type="Rhea" id="RHEA:17129"/>
        <dbReference type="ChEBI" id="CHEBI:15377"/>
        <dbReference type="ChEBI" id="CHEBI:15378"/>
        <dbReference type="ChEBI" id="CHEBI:29985"/>
        <dbReference type="ChEBI" id="CHEBI:30616"/>
        <dbReference type="ChEBI" id="CHEBI:43474"/>
        <dbReference type="ChEBI" id="CHEBI:58359"/>
        <dbReference type="ChEBI" id="CHEBI:147286"/>
        <dbReference type="ChEBI" id="CHEBI:147287"/>
        <dbReference type="ChEBI" id="CHEBI:456216"/>
        <dbReference type="EC" id="6.3.5.3"/>
    </reaction>
</comment>
<dbReference type="EC" id="6.3.5.3" evidence="8"/>
<dbReference type="InterPro" id="IPR010074">
    <property type="entry name" value="PRibForGlyAmidine_synth_PurL"/>
</dbReference>
<dbReference type="GO" id="GO:0004642">
    <property type="term" value="F:phosphoribosylformylglycinamidine synthase activity"/>
    <property type="evidence" value="ECO:0007669"/>
    <property type="project" value="UniProtKB-EC"/>
</dbReference>
<keyword evidence="6 8" id="KW-0067">ATP-binding</keyword>
<reference evidence="12" key="1">
    <citation type="submission" date="2022-09" db="EMBL/GenBank/DDBJ databases">
        <title>Actin cytoskeleton and complex cell architecture in an #Asgard archaeon.</title>
        <authorList>
            <person name="Ponce Toledo R.I."/>
            <person name="Schleper C."/>
            <person name="Rodrigues Oliveira T."/>
            <person name="Wollweber F."/>
            <person name="Xu J."/>
            <person name="Rittmann S."/>
            <person name="Klingl A."/>
            <person name="Pilhofer M."/>
        </authorList>
    </citation>
    <scope>NUCLEOTIDE SEQUENCE</scope>
    <source>
        <strain evidence="12">B-35</strain>
    </source>
</reference>
<dbReference type="CDD" id="cd02203">
    <property type="entry name" value="PurL_repeat1"/>
    <property type="match status" value="1"/>
</dbReference>
<feature type="domain" description="Phosphoribosylformylglycinamidine synthase linker" evidence="11">
    <location>
        <begin position="186"/>
        <end position="244"/>
    </location>
</feature>
<dbReference type="InterPro" id="IPR041609">
    <property type="entry name" value="PurL_linker"/>
</dbReference>
<evidence type="ECO:0000256" key="3">
    <source>
        <dbReference type="ARBA" id="ARBA00022723"/>
    </source>
</evidence>
<evidence type="ECO:0000256" key="7">
    <source>
        <dbReference type="ARBA" id="ARBA00022842"/>
    </source>
</evidence>
<feature type="binding site" evidence="8">
    <location>
        <position position="305"/>
    </location>
    <ligand>
        <name>Mg(2+)</name>
        <dbReference type="ChEBI" id="CHEBI:18420"/>
        <label>1</label>
    </ligand>
</feature>
<name>A0ABY6HXM9_9ARCH</name>
<evidence type="ECO:0000256" key="8">
    <source>
        <dbReference type="HAMAP-Rule" id="MF_00420"/>
    </source>
</evidence>
<dbReference type="Pfam" id="PF00586">
    <property type="entry name" value="AIRS"/>
    <property type="match status" value="2"/>
</dbReference>
<organism evidence="12 13">
    <name type="scientific">Candidatus Lokiarchaeum ossiferum</name>
    <dbReference type="NCBI Taxonomy" id="2951803"/>
    <lineage>
        <taxon>Archaea</taxon>
        <taxon>Promethearchaeati</taxon>
        <taxon>Promethearchaeota</taxon>
        <taxon>Promethearchaeia</taxon>
        <taxon>Promethearchaeales</taxon>
        <taxon>Promethearchaeaceae</taxon>
        <taxon>Candidatus Lokiarchaeum</taxon>
    </lineage>
</organism>
<protein>
    <recommendedName>
        <fullName evidence="8">Phosphoribosylformylglycinamidine synthase subunit PurL</fullName>
        <shortName evidence="8">FGAM synthase</shortName>
        <ecNumber evidence="8">6.3.5.3</ecNumber>
    </recommendedName>
    <alternativeName>
        <fullName evidence="8">Formylglycinamide ribonucleotide amidotransferase subunit II</fullName>
        <shortName evidence="8">FGAR amidotransferase II</shortName>
        <shortName evidence="8">FGAR-AT II</shortName>
    </alternativeName>
    <alternativeName>
        <fullName evidence="8">Glutamine amidotransferase PurL</fullName>
    </alternativeName>
    <alternativeName>
        <fullName evidence="8">Phosphoribosylformylglycinamidine synthase subunit II</fullName>
    </alternativeName>
</protein>
<feature type="domain" description="PurM-like C-terminal" evidence="10">
    <location>
        <begin position="427"/>
        <end position="577"/>
    </location>
</feature>
<dbReference type="InterPro" id="IPR036604">
    <property type="entry name" value="PurS-like_sf"/>
</dbReference>
<dbReference type="Gene3D" id="3.30.1280.10">
    <property type="entry name" value="Phosphoribosylformylglycinamidine synthase subunit PurS"/>
    <property type="match status" value="1"/>
</dbReference>
<dbReference type="Pfam" id="PF18072">
    <property type="entry name" value="FGAR-AT_linker"/>
    <property type="match status" value="1"/>
</dbReference>
<comment type="pathway">
    <text evidence="8">Purine metabolism; IMP biosynthesis via de novo pathway; 5-amino-1-(5-phospho-D-ribosyl)imidazole from N(2)-formyl-N(1)-(5-phospho-D-ribosyl)glycinamide: step 1/2.</text>
</comment>
<feature type="domain" description="PurM-like C-terminal" evidence="10">
    <location>
        <begin position="808"/>
        <end position="949"/>
    </location>
</feature>
<dbReference type="SUPFAM" id="SSF55326">
    <property type="entry name" value="PurM N-terminal domain-like"/>
    <property type="match status" value="2"/>
</dbReference>
<dbReference type="Gene3D" id="3.90.650.10">
    <property type="entry name" value="PurM-like C-terminal domain"/>
    <property type="match status" value="2"/>
</dbReference>
<feature type="binding site" evidence="8">
    <location>
        <position position="768"/>
    </location>
    <ligand>
        <name>substrate</name>
    </ligand>
</feature>
<keyword evidence="5 8" id="KW-0658">Purine biosynthesis</keyword>
<dbReference type="Gene3D" id="1.10.8.750">
    <property type="entry name" value="Phosphoribosylformylglycinamidine synthase, linker domain"/>
    <property type="match status" value="1"/>
</dbReference>
<dbReference type="InterPro" id="IPR010918">
    <property type="entry name" value="PurM-like_C_dom"/>
</dbReference>
<evidence type="ECO:0000259" key="11">
    <source>
        <dbReference type="Pfam" id="PF18072"/>
    </source>
</evidence>
<feature type="active site" description="Proton acceptor" evidence="8">
    <location>
        <position position="307"/>
    </location>
</feature>
<comment type="function">
    <text evidence="8">Part of the phosphoribosylformylglycinamidine synthase complex involved in the purines biosynthetic pathway. Catalyzes the ATP-dependent conversion of formylglycinamide ribonucleotide (FGAR) and glutamine to yield formylglycinamidine ribonucleotide (FGAM) and glutamate. The FGAM synthase complex is composed of three subunits. PurQ produces an ammonia molecule by converting glutamine to glutamate. PurL transfers the ammonia molecule to FGAR to form FGAM in an ATP-dependent manner. PurS interacts with PurQ and PurL and is thought to assist in the transfer of the ammonia molecule from PurQ to PurL.</text>
</comment>
<keyword evidence="4 8" id="KW-0547">Nucleotide-binding</keyword>
<dbReference type="PANTHER" id="PTHR43555:SF1">
    <property type="entry name" value="PHOSPHORIBOSYLFORMYLGLYCINAMIDINE SYNTHASE SUBUNIT PURL"/>
    <property type="match status" value="1"/>
</dbReference>
<keyword evidence="13" id="KW-1185">Reference proteome</keyword>
<evidence type="ECO:0000259" key="9">
    <source>
        <dbReference type="Pfam" id="PF00586"/>
    </source>
</evidence>
<dbReference type="InterPro" id="IPR016188">
    <property type="entry name" value="PurM-like_N"/>
</dbReference>
<dbReference type="InterPro" id="IPR036921">
    <property type="entry name" value="PurM-like_N_sf"/>
</dbReference>
<keyword evidence="7 8" id="KW-0460">Magnesium</keyword>
<evidence type="ECO:0000256" key="5">
    <source>
        <dbReference type="ARBA" id="ARBA00022755"/>
    </source>
</evidence>
<accession>A0ABY6HXM9</accession>
<dbReference type="PANTHER" id="PTHR43555">
    <property type="entry name" value="PHOSPHORIBOSYLFORMYLGLYCINAMIDINE SYNTHASE SUBUNIT PURL"/>
    <property type="match status" value="1"/>
</dbReference>
<dbReference type="Gene3D" id="3.30.1330.10">
    <property type="entry name" value="PurM-like, N-terminal domain"/>
    <property type="match status" value="2"/>
</dbReference>
<sequence>MGDVKNVHRIEVGISTSRNVRNDIIHDLNISDVSKVEVINVYTIEGGNLTHEELNFLGKEVFSDPIVENFEIDQQLATVFPGSILEVGFKPGVTDNVGMTAVEAIKDAIGKDVKAVYSSKQYLLHGVDPKTAEIVAKDLIANQLIERWYIADGNSFSGFEIELPKVILDAEPVVNEINLNVSDAELEQISKEMVLALNLEEMKAIQQYFISVKDERLKHGMPINPTDVELECLAQTWSEHCCHKIFNAKIDYHEGDKQETIDSLFKTYIKKSTDIINSDYLVSVFKDNAGVIKFNENYTFAMKVETHNSPTALDPYGGAITGIVGCNRDPAGTGKGFKLTFNTDVFCFASPFFKGEIPPRLFHPKRVLKGVHKGVIDGGNESGIPTVNGSLYFEDRYLGKPLVFVGTGGIAPASINNKPTHEKEALPGDYVVMVGGKIGADGIHGATFSSLEINEHSPATAVQIGAPIVQKKMLDFLLEARNQELFNAITDNGAGGLSSSIGEMGEEIGVRLDLDKAPLKYPGLMPWEILVSEAQERMSIAVPKDKIDAFMELSESFSVESTIVGSFNESKHFQLYYNNKLVGNLPMSFLHDGVPQKKMKGIWNKPTGTDPEFREPSDYNVILKKMLGRLNICSKEDSILRKYDHEVQGTSIVKPFTGLFNDGPSDAAVQKPLFDSWEGIGVSHGLCPRYSDIDTYAMAANAIDEGVRNLVCVGTNPDYLAGLDNFCWAMGYDENDEIKYTGDLVRANKALFDVTTAYNLPCVSGKDSMRNDYRIGDTKVSVPPTLLYTVIGKLPDVRKAVTMDVKQENDLVYILGQTKKELGATEYFDEMKVNGFSVPEVHTKSAIERYRLVYKAIQEEMIQSAHDCSDGGLGVALAESAFAGGFGMEIDLTKVPIQENNHERMRNDYILFSESASRILVTIKPENQAKFEELFKNTIYGCIGKVIGQNLKIKDNTEEDIIDTPIENLKEAWKATLLPLVEGG</sequence>
<feature type="binding site" evidence="8">
    <location>
        <position position="328"/>
    </location>
    <ligand>
        <name>substrate</name>
    </ligand>
</feature>
<proteinExistence type="inferred from homology"/>
<evidence type="ECO:0000256" key="2">
    <source>
        <dbReference type="ARBA" id="ARBA00022598"/>
    </source>
</evidence>
<feature type="binding site" evidence="8">
    <location>
        <position position="329"/>
    </location>
    <ligand>
        <name>Mg(2+)</name>
        <dbReference type="ChEBI" id="CHEBI:18420"/>
        <label>2</label>
    </ligand>
</feature>
<comment type="subcellular location">
    <subcellularLocation>
        <location evidence="8">Cytoplasm</location>
    </subcellularLocation>
</comment>
<dbReference type="Proteomes" id="UP001208689">
    <property type="component" value="Chromosome"/>
</dbReference>
<feature type="binding site" evidence="8">
    <location>
        <position position="463"/>
    </location>
    <ligand>
        <name>substrate</name>
    </ligand>
</feature>
<comment type="similarity">
    <text evidence="8">Belongs to the FGAMS family.</text>
</comment>
<evidence type="ECO:0000313" key="12">
    <source>
        <dbReference type="EMBL" id="UYP48279.1"/>
    </source>
</evidence>
<feature type="domain" description="PurM-like N-terminal" evidence="9">
    <location>
        <begin position="666"/>
        <end position="792"/>
    </location>
</feature>
<dbReference type="SUPFAM" id="SSF56042">
    <property type="entry name" value="PurM C-terminal domain-like"/>
    <property type="match status" value="2"/>
</dbReference>
<feature type="binding site" evidence="8">
    <location>
        <position position="303"/>
    </location>
    <ligand>
        <name>ATP</name>
        <dbReference type="ChEBI" id="CHEBI:30616"/>
    </ligand>
</feature>
<evidence type="ECO:0000256" key="6">
    <source>
        <dbReference type="ARBA" id="ARBA00022840"/>
    </source>
</evidence>
<keyword evidence="1 8" id="KW-0963">Cytoplasm</keyword>
<evidence type="ECO:0000256" key="4">
    <source>
        <dbReference type="ARBA" id="ARBA00022741"/>
    </source>
</evidence>
<feature type="active site" evidence="8">
    <location>
        <position position="240"/>
    </location>
</feature>
<evidence type="ECO:0000313" key="13">
    <source>
        <dbReference type="Proteomes" id="UP001208689"/>
    </source>
</evidence>
<dbReference type="EMBL" id="CP104013">
    <property type="protein sequence ID" value="UYP48279.1"/>
    <property type="molecule type" value="Genomic_DNA"/>
</dbReference>
<evidence type="ECO:0000259" key="10">
    <source>
        <dbReference type="Pfam" id="PF02769"/>
    </source>
</evidence>
<feature type="binding site" evidence="8">
    <location>
        <position position="491"/>
    </location>
    <ligand>
        <name>Mg(2+)</name>
        <dbReference type="ChEBI" id="CHEBI:18420"/>
        <label>2</label>
    </ligand>
</feature>
<feature type="binding site" evidence="8">
    <location>
        <position position="724"/>
    </location>
    <ligand>
        <name>ATP</name>
        <dbReference type="ChEBI" id="CHEBI:30616"/>
    </ligand>
</feature>
<dbReference type="Pfam" id="PF02769">
    <property type="entry name" value="AIRS_C"/>
    <property type="match status" value="2"/>
</dbReference>
<feature type="domain" description="PurM-like N-terminal" evidence="9">
    <location>
        <begin position="287"/>
        <end position="410"/>
    </location>
</feature>
<dbReference type="InterPro" id="IPR036676">
    <property type="entry name" value="PurM-like_C_sf"/>
</dbReference>
<keyword evidence="3 8" id="KW-0479">Metal-binding</keyword>
<keyword evidence="2 8" id="KW-0436">Ligase</keyword>
<comment type="caution">
    <text evidence="8">Lacks conserved residue(s) required for the propagation of feature annotation.</text>
</comment>